<feature type="chain" id="PRO_5037194846" evidence="1">
    <location>
        <begin position="23"/>
        <end position="415"/>
    </location>
</feature>
<accession>A0A914WBA0</accession>
<protein>
    <submittedName>
        <fullName evidence="3">Uncharacterized protein</fullName>
    </submittedName>
</protein>
<dbReference type="AlphaFoldDB" id="A0A914WBA0"/>
<dbReference type="WBParaSite" id="PSAMB.scaffold3526size17923.g21753.t1">
    <property type="protein sequence ID" value="PSAMB.scaffold3526size17923.g21753.t1"/>
    <property type="gene ID" value="PSAMB.scaffold3526size17923.g21753"/>
</dbReference>
<keyword evidence="2" id="KW-1185">Reference proteome</keyword>
<name>A0A914WBA0_9BILA</name>
<evidence type="ECO:0000313" key="2">
    <source>
        <dbReference type="Proteomes" id="UP000887566"/>
    </source>
</evidence>
<sequence>MKGSAIPVVLLISILVAANVASESIEEECVSHMNQARIHLDQFLNFLASQEPQRLATVHAAMAERFGALQVDWTQKKQNVGDTGKAAKDDDACDNPIDSIVECLSLLPQDSVNPPSSPEGQQSKASVTGYKMTAPMPHFMGLPSEFDPFFRWISTLKTSLENEDGVCRGPKFTGLSGVTEEQVYGVISMFAVNAGQPLCSICNQIVDLIKQSLAQLGIAFTPQQRALLDSLLGLSPNSSIICQLLIPSCYIPVGSSAINTTTATKCLECSVCKSGLIAVQNLVFLNQDIENFVNCTMDWIVGEICHFLCKSNTTNDMNVCFNAGVGLVSLLLQRLPPILMPDPFCHMMLGNNCPVNSAPNMLECLQEYCKLLLNKVPPLVHLICENVFPAPTSNPNSKNAANNDVFTNTKKHAEL</sequence>
<keyword evidence="1" id="KW-0732">Signal</keyword>
<feature type="signal peptide" evidence="1">
    <location>
        <begin position="1"/>
        <end position="22"/>
    </location>
</feature>
<evidence type="ECO:0000256" key="1">
    <source>
        <dbReference type="SAM" id="SignalP"/>
    </source>
</evidence>
<evidence type="ECO:0000313" key="3">
    <source>
        <dbReference type="WBParaSite" id="PSAMB.scaffold3526size17923.g21753.t1"/>
    </source>
</evidence>
<organism evidence="2 3">
    <name type="scientific">Plectus sambesii</name>
    <dbReference type="NCBI Taxonomy" id="2011161"/>
    <lineage>
        <taxon>Eukaryota</taxon>
        <taxon>Metazoa</taxon>
        <taxon>Ecdysozoa</taxon>
        <taxon>Nematoda</taxon>
        <taxon>Chromadorea</taxon>
        <taxon>Plectida</taxon>
        <taxon>Plectina</taxon>
        <taxon>Plectoidea</taxon>
        <taxon>Plectidae</taxon>
        <taxon>Plectus</taxon>
    </lineage>
</organism>
<dbReference type="Proteomes" id="UP000887566">
    <property type="component" value="Unplaced"/>
</dbReference>
<reference evidence="3" key="1">
    <citation type="submission" date="2022-11" db="UniProtKB">
        <authorList>
            <consortium name="WormBaseParasite"/>
        </authorList>
    </citation>
    <scope>IDENTIFICATION</scope>
</reference>
<proteinExistence type="predicted"/>